<dbReference type="GO" id="GO:0000981">
    <property type="term" value="F:DNA-binding transcription factor activity, RNA polymerase II-specific"/>
    <property type="evidence" value="ECO:0007669"/>
    <property type="project" value="UniProtKB-ARBA"/>
</dbReference>
<reference evidence="3 4" key="1">
    <citation type="submission" date="2018-02" db="EMBL/GenBank/DDBJ databases">
        <title>Draft genome sequences of Elsinoe sp., causing black scab on jojoba.</title>
        <authorList>
            <person name="Stodart B."/>
            <person name="Jeffress S."/>
            <person name="Ash G."/>
            <person name="Arun Chinnappa K."/>
        </authorList>
    </citation>
    <scope>NUCLEOTIDE SEQUENCE [LARGE SCALE GENOMIC DNA]</scope>
    <source>
        <strain evidence="3 4">Hillstone_2</strain>
    </source>
</reference>
<dbReference type="PANTHER" id="PTHR43828:SF5">
    <property type="entry name" value="TRANSCRIPTIONAL REPRESSOR XBP1"/>
    <property type="match status" value="1"/>
</dbReference>
<dbReference type="InterPro" id="IPR036887">
    <property type="entry name" value="HTH_APSES_sf"/>
</dbReference>
<feature type="compositionally biased region" description="Pro residues" evidence="1">
    <location>
        <begin position="34"/>
        <end position="47"/>
    </location>
</feature>
<dbReference type="GO" id="GO:0030907">
    <property type="term" value="C:MBF transcription complex"/>
    <property type="evidence" value="ECO:0007669"/>
    <property type="project" value="TreeGrafter"/>
</dbReference>
<dbReference type="EMBL" id="PTQR01000081">
    <property type="protein sequence ID" value="TKX21255.1"/>
    <property type="molecule type" value="Genomic_DNA"/>
</dbReference>
<feature type="compositionally biased region" description="Basic and acidic residues" evidence="1">
    <location>
        <begin position="524"/>
        <end position="543"/>
    </location>
</feature>
<dbReference type="InterPro" id="IPR003163">
    <property type="entry name" value="Tscrpt_reg_HTH_APSES-type"/>
</dbReference>
<dbReference type="SUPFAM" id="SSF54616">
    <property type="entry name" value="DNA-binding domain of Mlu1-box binding protein MBP1"/>
    <property type="match status" value="1"/>
</dbReference>
<feature type="domain" description="HTH APSES-type" evidence="2">
    <location>
        <begin position="127"/>
        <end position="245"/>
    </location>
</feature>
<name>A0A4U7AVP4_9PEZI</name>
<dbReference type="Gene3D" id="3.10.260.10">
    <property type="entry name" value="Transcription regulator HTH, APSES-type DNA-binding domain"/>
    <property type="match status" value="1"/>
</dbReference>
<dbReference type="GO" id="GO:0003677">
    <property type="term" value="F:DNA binding"/>
    <property type="evidence" value="ECO:0007669"/>
    <property type="project" value="InterPro"/>
</dbReference>
<dbReference type="PANTHER" id="PTHR43828">
    <property type="entry name" value="ASPARAGINASE"/>
    <property type="match status" value="1"/>
</dbReference>
<gene>
    <name evidence="3" type="ORF">C1H76_6329</name>
</gene>
<protein>
    <submittedName>
        <fullName evidence="3">Putative DNA binding protein 12</fullName>
    </submittedName>
</protein>
<dbReference type="GO" id="GO:0033309">
    <property type="term" value="C:SBF transcription complex"/>
    <property type="evidence" value="ECO:0007669"/>
    <property type="project" value="TreeGrafter"/>
</dbReference>
<evidence type="ECO:0000256" key="1">
    <source>
        <dbReference type="SAM" id="MobiDB-lite"/>
    </source>
</evidence>
<feature type="compositionally biased region" description="Low complexity" evidence="1">
    <location>
        <begin position="282"/>
        <end position="299"/>
    </location>
</feature>
<proteinExistence type="predicted"/>
<feature type="region of interest" description="Disordered" evidence="1">
    <location>
        <begin position="24"/>
        <end position="64"/>
    </location>
</feature>
<dbReference type="Proteomes" id="UP000308133">
    <property type="component" value="Unassembled WGS sequence"/>
</dbReference>
<feature type="region of interest" description="Disordered" evidence="1">
    <location>
        <begin position="515"/>
        <end position="543"/>
    </location>
</feature>
<dbReference type="AlphaFoldDB" id="A0A4U7AVP4"/>
<organism evidence="3 4">
    <name type="scientific">Elsinoe australis</name>
    <dbReference type="NCBI Taxonomy" id="40998"/>
    <lineage>
        <taxon>Eukaryota</taxon>
        <taxon>Fungi</taxon>
        <taxon>Dikarya</taxon>
        <taxon>Ascomycota</taxon>
        <taxon>Pezizomycotina</taxon>
        <taxon>Dothideomycetes</taxon>
        <taxon>Dothideomycetidae</taxon>
        <taxon>Myriangiales</taxon>
        <taxon>Elsinoaceae</taxon>
        <taxon>Elsinoe</taxon>
    </lineage>
</organism>
<feature type="region of interest" description="Disordered" evidence="1">
    <location>
        <begin position="278"/>
        <end position="404"/>
    </location>
</feature>
<dbReference type="InterPro" id="IPR051642">
    <property type="entry name" value="SWI6-like"/>
</dbReference>
<evidence type="ECO:0000259" key="2">
    <source>
        <dbReference type="PROSITE" id="PS51299"/>
    </source>
</evidence>
<accession>A0A4U7AVP4</accession>
<feature type="compositionally biased region" description="Low complexity" evidence="1">
    <location>
        <begin position="322"/>
        <end position="334"/>
    </location>
</feature>
<evidence type="ECO:0000313" key="3">
    <source>
        <dbReference type="EMBL" id="TKX21255.1"/>
    </source>
</evidence>
<comment type="caution">
    <text evidence="3">The sequence shown here is derived from an EMBL/GenBank/DDBJ whole genome shotgun (WGS) entry which is preliminary data.</text>
</comment>
<feature type="compositionally biased region" description="Basic residues" evidence="1">
    <location>
        <begin position="372"/>
        <end position="381"/>
    </location>
</feature>
<evidence type="ECO:0000313" key="4">
    <source>
        <dbReference type="Proteomes" id="UP000308133"/>
    </source>
</evidence>
<sequence>MAFTRALQNFGNYVPPLVTPPSTSSSYFQKKALPPSPVEACPPPAPKMPARAKPSSTTAFKPHPVTRPVNFPPYELADRDVSLTKEERAFLHSEWRRFQLQQYTDSDNLIGDTAYMVPYNGSGQSGPTLEDLTGKKRFDFFAYTFIMPKTNDEWSIMWDHETGLVRTAGIFKPLGHVKSAPKTALECSEGLLKIAANVNGGRVDIQGYWVPFEAAFELSTKFAYEIRAVLYPLFGPAILRKCLPKDHHSFQQFAISTTTVQRCRETLLNMPRIAVSTASSPAAGHSRSTSAATSSTCQKQRPKRKARAKQPLIIDTDDETASEYPSSEAASSSYGRADSPPLSPKSLPTYRSWTPLNPHPSPSPSIASIQATRKRTTKVKKAAPIPRSTPKTEPTTKSIKRPTTSATYISATSLSTLTTSGSPSSFLASASAIDLNKVSNEPTKKRPTATPASPSILEAPVHRPTKRTKTYKDSADQCGGFNRLPPPRQPTAREWSDIKLQQFLAKQKVHFGGVGKEAQKGSGKGKDDVHGDMSKPDEDKGGKMHLTDLKAAIWLVEMARGGSIAKWDDKEVLAEAVRLREVRMEWLDEIMEGGEDGEGEVDAEGETE</sequence>
<feature type="region of interest" description="Disordered" evidence="1">
    <location>
        <begin position="438"/>
        <end position="491"/>
    </location>
</feature>
<dbReference type="PROSITE" id="PS51299">
    <property type="entry name" value="HTH_APSES"/>
    <property type="match status" value="1"/>
</dbReference>